<accession>A0A6J6YMU3</accession>
<dbReference type="NCBIfam" id="TIGR00546">
    <property type="entry name" value="lnt"/>
    <property type="match status" value="1"/>
</dbReference>
<dbReference type="InterPro" id="IPR004563">
    <property type="entry name" value="Apolipo_AcylTrfase"/>
</dbReference>
<dbReference type="AlphaFoldDB" id="A0A6J6YMU3"/>
<dbReference type="PANTHER" id="PTHR38686:SF1">
    <property type="entry name" value="APOLIPOPROTEIN N-ACYLTRANSFERASE"/>
    <property type="match status" value="1"/>
</dbReference>
<proteinExistence type="inferred from homology"/>
<dbReference type="Pfam" id="PF20154">
    <property type="entry name" value="LNT_N"/>
    <property type="match status" value="1"/>
</dbReference>
<evidence type="ECO:0000256" key="6">
    <source>
        <dbReference type="ARBA" id="ARBA00023136"/>
    </source>
</evidence>
<keyword evidence="5 8" id="KW-1133">Transmembrane helix</keyword>
<dbReference type="SUPFAM" id="SSF56317">
    <property type="entry name" value="Carbon-nitrogen hydrolase"/>
    <property type="match status" value="1"/>
</dbReference>
<comment type="subcellular location">
    <subcellularLocation>
        <location evidence="1">Cell membrane</location>
        <topology evidence="1">Multi-pass membrane protein</topology>
    </subcellularLocation>
</comment>
<evidence type="ECO:0000256" key="7">
    <source>
        <dbReference type="ARBA" id="ARBA00023315"/>
    </source>
</evidence>
<dbReference type="PROSITE" id="PS50263">
    <property type="entry name" value="CN_HYDROLASE"/>
    <property type="match status" value="1"/>
</dbReference>
<keyword evidence="6 8" id="KW-0472">Membrane</keyword>
<keyword evidence="3" id="KW-0808">Transferase</keyword>
<feature type="transmembrane region" description="Helical" evidence="8">
    <location>
        <begin position="35"/>
        <end position="52"/>
    </location>
</feature>
<feature type="domain" description="CN hydrolase" evidence="9">
    <location>
        <begin position="223"/>
        <end position="471"/>
    </location>
</feature>
<dbReference type="InterPro" id="IPR036526">
    <property type="entry name" value="C-N_Hydrolase_sf"/>
</dbReference>
<dbReference type="GO" id="GO:0016410">
    <property type="term" value="F:N-acyltransferase activity"/>
    <property type="evidence" value="ECO:0007669"/>
    <property type="project" value="InterPro"/>
</dbReference>
<dbReference type="HAMAP" id="MF_01148">
    <property type="entry name" value="Lnt"/>
    <property type="match status" value="1"/>
</dbReference>
<dbReference type="InterPro" id="IPR003010">
    <property type="entry name" value="C-N_Hydrolase"/>
</dbReference>
<feature type="transmembrane region" description="Helical" evidence="8">
    <location>
        <begin position="64"/>
        <end position="82"/>
    </location>
</feature>
<reference evidence="10" key="1">
    <citation type="submission" date="2020-05" db="EMBL/GenBank/DDBJ databases">
        <authorList>
            <person name="Chiriac C."/>
            <person name="Salcher M."/>
            <person name="Ghai R."/>
            <person name="Kavagutti S V."/>
        </authorList>
    </citation>
    <scope>NUCLEOTIDE SEQUENCE</scope>
</reference>
<evidence type="ECO:0000256" key="5">
    <source>
        <dbReference type="ARBA" id="ARBA00022989"/>
    </source>
</evidence>
<keyword evidence="7" id="KW-0012">Acyltransferase</keyword>
<dbReference type="EMBL" id="CAFAAI010000282">
    <property type="protein sequence ID" value="CAB4809573.1"/>
    <property type="molecule type" value="Genomic_DNA"/>
</dbReference>
<keyword evidence="4 8" id="KW-0812">Transmembrane</keyword>
<dbReference type="InterPro" id="IPR045378">
    <property type="entry name" value="LNT_N"/>
</dbReference>
<dbReference type="PANTHER" id="PTHR38686">
    <property type="entry name" value="APOLIPOPROTEIN N-ACYLTRANSFERASE"/>
    <property type="match status" value="1"/>
</dbReference>
<feature type="transmembrane region" description="Helical" evidence="8">
    <location>
        <begin position="477"/>
        <end position="500"/>
    </location>
</feature>
<evidence type="ECO:0000256" key="2">
    <source>
        <dbReference type="ARBA" id="ARBA00022475"/>
    </source>
</evidence>
<evidence type="ECO:0000256" key="1">
    <source>
        <dbReference type="ARBA" id="ARBA00004651"/>
    </source>
</evidence>
<evidence type="ECO:0000256" key="4">
    <source>
        <dbReference type="ARBA" id="ARBA00022692"/>
    </source>
</evidence>
<evidence type="ECO:0000313" key="10">
    <source>
        <dbReference type="EMBL" id="CAB4809573.1"/>
    </source>
</evidence>
<sequence length="514" mass="54595">MPTARPSLPRIARPSRQATLSLVGGGLVALSLPPWGYWPLALLGIILFETALGESPTRRKAFRYGWLFGAGWLFPGMVWMWFLTAPGYLLGAAMFATLHALAAMAAPTGRWRVIARPAIHTLIEAARFCFPFGGVPLASLAIGQSSGPLVGVARIGGAVLLTWITFQIGFALAGPSPAVPQFAKRRSGGATGSLHGVLALGAVVGIIALAALAPTGHATGRSLRIAAVQGGGQQGTHAIFTDSSIVLDRHLAATQTITAADNVDLVVWPENVIDVATFAASPELDKVAIEARRLNVPMLVGITEDATNDRFLNAQVVVAPDGQITSRYEKVRRVPFGEYMPLRGLLSALGAPTNLVPRDAVAGRGPGYLTLPDGTRVGVVISWEVFFGGRGRDGVSHGGQLIINPTNGSSYTWTVLQTQQVASSRLRAIETGRWVVQAAPTGFSAFVSPDGDVISRTRVSEQRVIIHDVELRTGTTWYVWLGDIPWVALAALVFAVAAWFSRDRAKRSSVDHAS</sequence>
<evidence type="ECO:0000256" key="8">
    <source>
        <dbReference type="SAM" id="Phobius"/>
    </source>
</evidence>
<feature type="transmembrane region" description="Helical" evidence="8">
    <location>
        <begin position="128"/>
        <end position="146"/>
    </location>
</feature>
<name>A0A6J6YMU3_9ZZZZ</name>
<feature type="transmembrane region" description="Helical" evidence="8">
    <location>
        <begin position="88"/>
        <end position="107"/>
    </location>
</feature>
<dbReference type="GO" id="GO:0005886">
    <property type="term" value="C:plasma membrane"/>
    <property type="evidence" value="ECO:0007669"/>
    <property type="project" value="UniProtKB-SubCell"/>
</dbReference>
<dbReference type="Gene3D" id="3.60.110.10">
    <property type="entry name" value="Carbon-nitrogen hydrolase"/>
    <property type="match status" value="1"/>
</dbReference>
<evidence type="ECO:0000259" key="9">
    <source>
        <dbReference type="PROSITE" id="PS50263"/>
    </source>
</evidence>
<organism evidence="10">
    <name type="scientific">freshwater metagenome</name>
    <dbReference type="NCBI Taxonomy" id="449393"/>
    <lineage>
        <taxon>unclassified sequences</taxon>
        <taxon>metagenomes</taxon>
        <taxon>ecological metagenomes</taxon>
    </lineage>
</organism>
<gene>
    <name evidence="10" type="ORF">UFOPK2992_01487</name>
</gene>
<feature type="transmembrane region" description="Helical" evidence="8">
    <location>
        <begin position="194"/>
        <end position="213"/>
    </location>
</feature>
<dbReference type="Pfam" id="PF00795">
    <property type="entry name" value="CN_hydrolase"/>
    <property type="match status" value="1"/>
</dbReference>
<protein>
    <submittedName>
        <fullName evidence="10">Unannotated protein</fullName>
    </submittedName>
</protein>
<keyword evidence="2" id="KW-1003">Cell membrane</keyword>
<evidence type="ECO:0000256" key="3">
    <source>
        <dbReference type="ARBA" id="ARBA00022679"/>
    </source>
</evidence>
<dbReference type="CDD" id="cd07571">
    <property type="entry name" value="ALP_N-acyl_transferase"/>
    <property type="match status" value="1"/>
</dbReference>
<dbReference type="GO" id="GO:0042158">
    <property type="term" value="P:lipoprotein biosynthetic process"/>
    <property type="evidence" value="ECO:0007669"/>
    <property type="project" value="InterPro"/>
</dbReference>
<feature type="transmembrane region" description="Helical" evidence="8">
    <location>
        <begin position="152"/>
        <end position="173"/>
    </location>
</feature>